<protein>
    <recommendedName>
        <fullName evidence="2">Sulfatase N-terminal domain-containing protein</fullName>
    </recommendedName>
</protein>
<dbReference type="SUPFAM" id="SSF53649">
    <property type="entry name" value="Alkaline phosphatase-like"/>
    <property type="match status" value="1"/>
</dbReference>
<dbReference type="Pfam" id="PF00884">
    <property type="entry name" value="Sulfatase"/>
    <property type="match status" value="1"/>
</dbReference>
<sequence>MADDRVPSETEALMAAQDLEAQEVSVKQRAAAAVTVTRSPSVSASVSASAPSPVDAAPSLCQFLWSVAFYAPAFAFPAITRVLLVYRNAQTLGVANVIKGAFFGVTQDAAIFLQTLLLVRVVLGLRRPLRDALDRKRDDAPDSVAAKLLAVALESWAFGSLCAAYLWMALAGLVDMALLVRYLPRINRGFVEMYLNFTSQFTSSLEEVISLSIVIIFSVHTLFMLLWATAVLGRKVELPSFGLLFCQSPPPRKGASSAPKGPTPTPPPPSSRAAVGCFAAGMHVLGTSAIVRTFLVGLMVYVAALHSSIALDGNGNDIYLMSNAMYSLQMEEYLRSPTKAHAALITNQKNGENAGDLTGNGASKFDFLSTMIGDLEVHEPPAEAKYPFWRKTLGFKGPKRFEFLPTADDKHAHASNKTRPSTPPNILLINVESFRSREVGVIGGRHKKAKYNQTVTPFLDELSRSGVLFREHYTPCIQTSRSLLSTLFGILPSWTGESAVSKHRKRKYHLRSIMQILKEQRGYENVFWSAVDLGWEDWRGFLRDHGFDDLYDDKSIVSMLTPEVRKSMRKDEKFSWGIHDRISLSALVNYLEKRQSKQTEGEKLAPLFMDIYTISSHDPWHVPGNYEPSSNFSVFLTEHNKRYVNALNYADQQLEKLFANLRSRGLLNNTIVLIEGDHGHGFMEHNNPSVTTSKIYDEMLHIPLMLVADDLLDESSRGVVVDETTSALDLLSTFADMLGIENFMQHGMGQSLMRRRHAPGEAVPIEMDRPVFLENPYEAGTQGMRRADLKYAIFGSGHYVVYNMTADPWEERPVEEGKSKDVVADSATGRALGLVERVIANAQELFQQNVFKPKSA</sequence>
<dbReference type="CDD" id="cd16015">
    <property type="entry name" value="LTA_synthase"/>
    <property type="match status" value="1"/>
</dbReference>
<keyword evidence="1" id="KW-1133">Transmembrane helix</keyword>
<comment type="caution">
    <text evidence="3">The sequence shown here is derived from an EMBL/GenBank/DDBJ whole genome shotgun (WGS) entry which is preliminary data.</text>
</comment>
<organism evidence="3 4">
    <name type="scientific">Pythium insidiosum</name>
    <name type="common">Pythiosis disease agent</name>
    <dbReference type="NCBI Taxonomy" id="114742"/>
    <lineage>
        <taxon>Eukaryota</taxon>
        <taxon>Sar</taxon>
        <taxon>Stramenopiles</taxon>
        <taxon>Oomycota</taxon>
        <taxon>Peronosporomycetes</taxon>
        <taxon>Pythiales</taxon>
        <taxon>Pythiaceae</taxon>
        <taxon>Pythium</taxon>
    </lineage>
</organism>
<proteinExistence type="predicted"/>
<dbReference type="Gene3D" id="3.40.720.10">
    <property type="entry name" value="Alkaline Phosphatase, subunit A"/>
    <property type="match status" value="1"/>
</dbReference>
<feature type="transmembrane region" description="Helical" evidence="1">
    <location>
        <begin position="63"/>
        <end position="86"/>
    </location>
</feature>
<gene>
    <name evidence="3" type="ORF">P43SY_011396</name>
</gene>
<dbReference type="EMBL" id="JAKCXM010000730">
    <property type="protein sequence ID" value="KAJ0392069.1"/>
    <property type="molecule type" value="Genomic_DNA"/>
</dbReference>
<name>A0AAD5Q5H0_PYTIN</name>
<keyword evidence="1" id="KW-0812">Transmembrane</keyword>
<evidence type="ECO:0000313" key="4">
    <source>
        <dbReference type="Proteomes" id="UP001209570"/>
    </source>
</evidence>
<feature type="transmembrane region" description="Helical" evidence="1">
    <location>
        <begin position="101"/>
        <end position="123"/>
    </location>
</feature>
<reference evidence="3" key="1">
    <citation type="submission" date="2021-12" db="EMBL/GenBank/DDBJ databases">
        <title>Prjna785345.</title>
        <authorList>
            <person name="Rujirawat T."/>
            <person name="Krajaejun T."/>
        </authorList>
    </citation>
    <scope>NUCLEOTIDE SEQUENCE</scope>
    <source>
        <strain evidence="3">Pi057C3</strain>
    </source>
</reference>
<dbReference type="InterPro" id="IPR052701">
    <property type="entry name" value="GAG_Ulvan_Degrading_Sulfatases"/>
</dbReference>
<keyword evidence="1" id="KW-0472">Membrane</keyword>
<dbReference type="InterPro" id="IPR000917">
    <property type="entry name" value="Sulfatase_N"/>
</dbReference>
<dbReference type="InterPro" id="IPR017850">
    <property type="entry name" value="Alkaline_phosphatase_core_sf"/>
</dbReference>
<dbReference type="PANTHER" id="PTHR43751">
    <property type="entry name" value="SULFATASE"/>
    <property type="match status" value="1"/>
</dbReference>
<dbReference type="PANTHER" id="PTHR43751:SF3">
    <property type="entry name" value="SULFATASE N-TERMINAL DOMAIN-CONTAINING PROTEIN"/>
    <property type="match status" value="1"/>
</dbReference>
<dbReference type="AlphaFoldDB" id="A0AAD5Q5H0"/>
<evidence type="ECO:0000259" key="2">
    <source>
        <dbReference type="Pfam" id="PF00884"/>
    </source>
</evidence>
<dbReference type="Proteomes" id="UP001209570">
    <property type="component" value="Unassembled WGS sequence"/>
</dbReference>
<feature type="domain" description="Sulfatase N-terminal" evidence="2">
    <location>
        <begin position="424"/>
        <end position="740"/>
    </location>
</feature>
<evidence type="ECO:0000256" key="1">
    <source>
        <dbReference type="SAM" id="Phobius"/>
    </source>
</evidence>
<feature type="transmembrane region" description="Helical" evidence="1">
    <location>
        <begin position="144"/>
        <end position="168"/>
    </location>
</feature>
<evidence type="ECO:0000313" key="3">
    <source>
        <dbReference type="EMBL" id="KAJ0392069.1"/>
    </source>
</evidence>
<accession>A0AAD5Q5H0</accession>
<keyword evidence="4" id="KW-1185">Reference proteome</keyword>
<feature type="transmembrane region" description="Helical" evidence="1">
    <location>
        <begin position="208"/>
        <end position="232"/>
    </location>
</feature>